<keyword evidence="2" id="KW-0813">Transport</keyword>
<feature type="transmembrane region" description="Helical" evidence="9">
    <location>
        <begin position="257"/>
        <end position="279"/>
    </location>
</feature>
<comment type="subcellular location">
    <subcellularLocation>
        <location evidence="1">Cell membrane</location>
        <topology evidence="1">Multi-pass membrane protein</topology>
    </subcellularLocation>
</comment>
<feature type="transmembrane region" description="Helical" evidence="9">
    <location>
        <begin position="397"/>
        <end position="417"/>
    </location>
</feature>
<dbReference type="KEGG" id="thi:THI_3583"/>
<feature type="transmembrane region" description="Helical" evidence="9">
    <location>
        <begin position="479"/>
        <end position="503"/>
    </location>
</feature>
<evidence type="ECO:0000256" key="2">
    <source>
        <dbReference type="ARBA" id="ARBA00022448"/>
    </source>
</evidence>
<dbReference type="NCBIfam" id="TIGR03409">
    <property type="entry name" value="urea_trans_UrtB"/>
    <property type="match status" value="1"/>
</dbReference>
<evidence type="ECO:0000313" key="12">
    <source>
        <dbReference type="Proteomes" id="UP000002372"/>
    </source>
</evidence>
<feature type="transmembrane region" description="Helical" evidence="9">
    <location>
        <begin position="291"/>
        <end position="310"/>
    </location>
</feature>
<keyword evidence="5" id="KW-0029">Amino-acid transport</keyword>
<dbReference type="CDD" id="cd06582">
    <property type="entry name" value="TM_PBP1_LivH_like"/>
    <property type="match status" value="1"/>
</dbReference>
<reference key="1">
    <citation type="submission" date="2009-07" db="EMBL/GenBank/DDBJ databases">
        <authorList>
            <person name="Genoscope - CEA"/>
        </authorList>
    </citation>
    <scope>NUCLEOTIDE SEQUENCE</scope>
    <source>
        <strain>3As</strain>
    </source>
</reference>
<evidence type="ECO:0000313" key="10">
    <source>
        <dbReference type="EMBL" id="CAZ90166.1"/>
    </source>
</evidence>
<dbReference type="HOGENOM" id="CLU_027416_1_0_4"/>
<protein>
    <submittedName>
        <fullName evidence="10">Urea ABC transporter, permease protein UrtB</fullName>
    </submittedName>
</protein>
<evidence type="ECO:0000256" key="8">
    <source>
        <dbReference type="ARBA" id="ARBA00037998"/>
    </source>
</evidence>
<gene>
    <name evidence="10" type="ordered locus">THI_3583</name>
    <name evidence="11" type="ORF">THICB1_160006</name>
</gene>
<evidence type="ECO:0000256" key="6">
    <source>
        <dbReference type="ARBA" id="ARBA00022989"/>
    </source>
</evidence>
<dbReference type="Pfam" id="PF02653">
    <property type="entry name" value="BPD_transp_2"/>
    <property type="match status" value="1"/>
</dbReference>
<dbReference type="eggNOG" id="COG0559">
    <property type="taxonomic scope" value="Bacteria"/>
</dbReference>
<feature type="transmembrane region" description="Helical" evidence="9">
    <location>
        <begin position="515"/>
        <end position="533"/>
    </location>
</feature>
<feature type="transmembrane region" description="Helical" evidence="9">
    <location>
        <begin position="316"/>
        <end position="336"/>
    </location>
</feature>
<accession>D6CNN8</accession>
<dbReference type="EMBL" id="CTRI01000008">
    <property type="protein sequence ID" value="CQR30874.1"/>
    <property type="molecule type" value="Genomic_DNA"/>
</dbReference>
<keyword evidence="7 9" id="KW-0472">Membrane</keyword>
<dbReference type="InterPro" id="IPR052157">
    <property type="entry name" value="BCAA_transport_permease"/>
</dbReference>
<dbReference type="GO" id="GO:0006865">
    <property type="term" value="P:amino acid transport"/>
    <property type="evidence" value="ECO:0007669"/>
    <property type="project" value="UniProtKB-KW"/>
</dbReference>
<organism evidence="10 12">
    <name type="scientific">Thiomonas arsenitoxydans (strain DSM 22701 / CIP 110005 / 3As)</name>
    <dbReference type="NCBI Taxonomy" id="426114"/>
    <lineage>
        <taxon>Bacteria</taxon>
        <taxon>Pseudomonadati</taxon>
        <taxon>Pseudomonadota</taxon>
        <taxon>Betaproteobacteria</taxon>
        <taxon>Burkholderiales</taxon>
        <taxon>Thiomonas</taxon>
    </lineage>
</organism>
<proteinExistence type="inferred from homology"/>
<evidence type="ECO:0000256" key="3">
    <source>
        <dbReference type="ARBA" id="ARBA00022475"/>
    </source>
</evidence>
<evidence type="ECO:0000256" key="7">
    <source>
        <dbReference type="ARBA" id="ARBA00023136"/>
    </source>
</evidence>
<reference evidence="11 13" key="4">
    <citation type="submission" date="2015-03" db="EMBL/GenBank/DDBJ databases">
        <authorList>
            <person name="Regsiter A."/>
            <person name="william w."/>
        </authorList>
    </citation>
    <scope>NUCLEOTIDE SEQUENCE [LARGE SCALE GENOMIC DNA]</scope>
    <source>
        <strain evidence="11 13">CB1</strain>
    </source>
</reference>
<reference evidence="12" key="2">
    <citation type="journal article" date="2010" name="PLoS Genet.">
        <title>Structure, function, and evolution of the Thiomonas spp. genome.</title>
        <authorList>
            <person name="Arsene-Ploetze F."/>
            <person name="Koechler S."/>
            <person name="Marchal M."/>
            <person name="Coppee J.Y."/>
            <person name="Chandler M."/>
            <person name="Bonnefoy V."/>
            <person name="Brochier-Armanet C."/>
            <person name="Barakat M."/>
            <person name="Barbe V."/>
            <person name="Battaglia-Brunet F."/>
            <person name="Bruneel O."/>
            <person name="Bryan C.G."/>
            <person name="Cleiss-Arnold J."/>
            <person name="Cruveiller S."/>
            <person name="Erhardt M."/>
            <person name="Heinrich-Salmeron A."/>
            <person name="Hommais F."/>
            <person name="Joulian C."/>
            <person name="Krin E."/>
            <person name="Lieutaud A."/>
            <person name="Lievremont D."/>
            <person name="Michel C."/>
            <person name="Muller D."/>
            <person name="Ortet P."/>
            <person name="Proux C."/>
            <person name="Siguier P."/>
            <person name="Roche D."/>
            <person name="Rouy Z."/>
            <person name="Salvignol G."/>
            <person name="Slyemi D."/>
            <person name="Talla E."/>
            <person name="Weiss S."/>
            <person name="Weissenbach J."/>
            <person name="Medigue C."/>
            <person name="Bertin P.N."/>
        </authorList>
    </citation>
    <scope>NUCLEOTIDE SEQUENCE [LARGE SCALE GENOMIC DNA]</scope>
    <source>
        <strain evidence="12">DSM 22701 / CIP 110005 / 3As</strain>
    </source>
</reference>
<keyword evidence="6 9" id="KW-1133">Transmembrane helix</keyword>
<evidence type="ECO:0000313" key="11">
    <source>
        <dbReference type="EMBL" id="CQR30874.1"/>
    </source>
</evidence>
<dbReference type="Proteomes" id="UP000002372">
    <property type="component" value="Chromosome"/>
</dbReference>
<evidence type="ECO:0000313" key="13">
    <source>
        <dbReference type="Proteomes" id="UP000078599"/>
    </source>
</evidence>
<dbReference type="InterPro" id="IPR017779">
    <property type="entry name" value="ABC_UrtB_bac"/>
</dbReference>
<keyword evidence="13" id="KW-1185">Reference proteome</keyword>
<dbReference type="InterPro" id="IPR001851">
    <property type="entry name" value="ABC_transp_permease"/>
</dbReference>
<keyword evidence="4 9" id="KW-0812">Transmembrane</keyword>
<dbReference type="GO" id="GO:0005886">
    <property type="term" value="C:plasma membrane"/>
    <property type="evidence" value="ECO:0007669"/>
    <property type="project" value="UniProtKB-SubCell"/>
</dbReference>
<name>D6CNN8_THIA3</name>
<dbReference type="PANTHER" id="PTHR11795">
    <property type="entry name" value="BRANCHED-CHAIN AMINO ACID TRANSPORT SYSTEM PERMEASE PROTEIN LIVH"/>
    <property type="match status" value="1"/>
</dbReference>
<evidence type="ECO:0000256" key="4">
    <source>
        <dbReference type="ARBA" id="ARBA00022692"/>
    </source>
</evidence>
<dbReference type="GO" id="GO:0022857">
    <property type="term" value="F:transmembrane transporter activity"/>
    <property type="evidence" value="ECO:0007669"/>
    <property type="project" value="InterPro"/>
</dbReference>
<comment type="similarity">
    <text evidence="8">Belongs to the binding-protein-dependent transport system permease family. LivHM subfamily.</text>
</comment>
<evidence type="ECO:0000256" key="9">
    <source>
        <dbReference type="SAM" id="Phobius"/>
    </source>
</evidence>
<evidence type="ECO:0000256" key="5">
    <source>
        <dbReference type="ARBA" id="ARBA00022970"/>
    </source>
</evidence>
<feature type="transmembrane region" description="Helical" evidence="9">
    <location>
        <begin position="348"/>
        <end position="370"/>
    </location>
</feature>
<dbReference type="Proteomes" id="UP000078599">
    <property type="component" value="Unassembled WGS sequence"/>
</dbReference>
<dbReference type="RefSeq" id="WP_013107410.1">
    <property type="nucleotide sequence ID" value="NC_014145.1"/>
</dbReference>
<evidence type="ECO:0000256" key="1">
    <source>
        <dbReference type="ARBA" id="ARBA00004651"/>
    </source>
</evidence>
<keyword evidence="3" id="KW-1003">Cell membrane</keyword>
<dbReference type="PANTHER" id="PTHR11795:SF447">
    <property type="entry name" value="ABC TRANSPORTER PERMEASE PROTEIN"/>
    <property type="match status" value="1"/>
</dbReference>
<dbReference type="AlphaFoldDB" id="D6CNN8"/>
<sequence length="550" mass="58761">MTSTRSLWGRPGAWLRMAFGPLSFGLLLGLLPGLTPQAHALTPQEALAISSGDTDARIAALHKAVAKPDPQLADFLHKLLNGDVQIDGDMVQVQKGNDWIDLATGKAVTPSDNAQGVVNNNYVRKELQSARAALDLFSPQRAQRLKAVQQLQDDPTSVDRGLVEQALKTEKDPEIVQRLQLLHAAILLTSASAADRLAAAKQLAASNYPAVRALLLSRLDKKDGAYIESSPLVRTQIEKSLSEIDSRLAWGERLGTLFSGISLGSILLLAALGLAVTYGLMGVINMAQGEFIMIGAYATYVMQSLFQHYLPGYVHYALIAAVPFSFVVAGGIGMLIERTIIRRLYGRPLETLLATWGISLVLIQAVRSLFGPQNVQVDNPPWMSGGFNLMANLILPYNRMVIIAFTVVVLLGMWLLISRTRLGLFVRAVTQNRPMASCVGVRIARVDMLAFGLGTGIAGLAGCALSQIGNVSPEMGTGYIVDCFMVVVLGGVGQLTGTVAAAMSLGVANTLLEGVAGAVLAKIAVLVAIILFIQKRPQGMFALKGRSVES</sequence>
<dbReference type="EMBL" id="FP475956">
    <property type="protein sequence ID" value="CAZ90166.1"/>
    <property type="molecule type" value="Genomic_DNA"/>
</dbReference>
<reference evidence="10" key="3">
    <citation type="submission" date="2010-07" db="EMBL/GenBank/DDBJ databases">
        <authorList>
            <person name="Genoscope - CEA"/>
        </authorList>
    </citation>
    <scope>NUCLEOTIDE SEQUENCE</scope>
    <source>
        <strain evidence="10">3As</strain>
    </source>
</reference>